<reference evidence="3" key="1">
    <citation type="submission" date="2021-02" db="EMBL/GenBank/DDBJ databases">
        <title>Infant gut strain persistence is associated with maternal origin, phylogeny, and functional potential including surface adhesion and iron acquisition.</title>
        <authorList>
            <person name="Lou Y.C."/>
        </authorList>
    </citation>
    <scope>NUCLEOTIDE SEQUENCE</scope>
    <source>
        <strain evidence="3">L3_101_000M1_dasL3_101_000M1_concoct_87</strain>
    </source>
</reference>
<comment type="caution">
    <text evidence="3">The sequence shown here is derived from an EMBL/GenBank/DDBJ whole genome shotgun (WGS) entry which is preliminary data.</text>
</comment>
<accession>A0A943DD43</accession>
<keyword evidence="1" id="KW-0812">Transmembrane</keyword>
<feature type="transmembrane region" description="Helical" evidence="1">
    <location>
        <begin position="79"/>
        <end position="100"/>
    </location>
</feature>
<feature type="domain" description="VanZ-like" evidence="2">
    <location>
        <begin position="37"/>
        <end position="148"/>
    </location>
</feature>
<sequence>MYRIYSALIEIVAAAVFIIPIWCIYNKLCFHSWKRTIIYMVLGFYFTAVLALVGFPNIASLKIDFAVNIIPFLDMVSDFTNACLNILLFVPFGFFLPILWDKFRNIKNIALVGFIATSLIEISQIFTFRTSDINDIITNTVGTIIGYF</sequence>
<dbReference type="PANTHER" id="PTHR36834:SF1">
    <property type="entry name" value="INTEGRAL MEMBRANE PROTEIN"/>
    <property type="match status" value="1"/>
</dbReference>
<dbReference type="Pfam" id="PF04892">
    <property type="entry name" value="VanZ"/>
    <property type="match status" value="1"/>
</dbReference>
<gene>
    <name evidence="3" type="ORF">KHY36_06795</name>
</gene>
<dbReference type="Proteomes" id="UP000759273">
    <property type="component" value="Unassembled WGS sequence"/>
</dbReference>
<dbReference type="EMBL" id="JAGZGG010000013">
    <property type="protein sequence ID" value="MBS5332217.1"/>
    <property type="molecule type" value="Genomic_DNA"/>
</dbReference>
<organism evidence="3 4">
    <name type="scientific">Subdoligranulum variabile</name>
    <dbReference type="NCBI Taxonomy" id="214851"/>
    <lineage>
        <taxon>Bacteria</taxon>
        <taxon>Bacillati</taxon>
        <taxon>Bacillota</taxon>
        <taxon>Clostridia</taxon>
        <taxon>Eubacteriales</taxon>
        <taxon>Oscillospiraceae</taxon>
        <taxon>Subdoligranulum</taxon>
    </lineage>
</organism>
<evidence type="ECO:0000256" key="1">
    <source>
        <dbReference type="SAM" id="Phobius"/>
    </source>
</evidence>
<evidence type="ECO:0000313" key="4">
    <source>
        <dbReference type="Proteomes" id="UP000759273"/>
    </source>
</evidence>
<dbReference type="InterPro" id="IPR006976">
    <property type="entry name" value="VanZ-like"/>
</dbReference>
<keyword evidence="1" id="KW-0472">Membrane</keyword>
<protein>
    <submittedName>
        <fullName evidence="3">VanZ family protein</fullName>
    </submittedName>
</protein>
<evidence type="ECO:0000259" key="2">
    <source>
        <dbReference type="Pfam" id="PF04892"/>
    </source>
</evidence>
<feature type="transmembrane region" description="Helical" evidence="1">
    <location>
        <begin position="6"/>
        <end position="25"/>
    </location>
</feature>
<dbReference type="AlphaFoldDB" id="A0A943DD43"/>
<name>A0A943DD43_9FIRM</name>
<dbReference type="PANTHER" id="PTHR36834">
    <property type="entry name" value="MEMBRANE PROTEIN-RELATED"/>
    <property type="match status" value="1"/>
</dbReference>
<evidence type="ECO:0000313" key="3">
    <source>
        <dbReference type="EMBL" id="MBS5332217.1"/>
    </source>
</evidence>
<feature type="non-terminal residue" evidence="3">
    <location>
        <position position="148"/>
    </location>
</feature>
<feature type="transmembrane region" description="Helical" evidence="1">
    <location>
        <begin position="37"/>
        <end position="59"/>
    </location>
</feature>
<dbReference type="InterPro" id="IPR053150">
    <property type="entry name" value="Teicoplanin_resist-assoc"/>
</dbReference>
<proteinExistence type="predicted"/>
<keyword evidence="1" id="KW-1133">Transmembrane helix</keyword>